<accession>A0AAV8QFU5</accession>
<evidence type="ECO:0000313" key="2">
    <source>
        <dbReference type="Proteomes" id="UP001222027"/>
    </source>
</evidence>
<name>A0AAV8QFU5_ENSVE</name>
<dbReference type="PANTHER" id="PTHR46668:SF1">
    <property type="entry name" value="REGULATORY PROTEIN NPR5"/>
    <property type="match status" value="1"/>
</dbReference>
<keyword evidence="2" id="KW-1185">Reference proteome</keyword>
<dbReference type="GO" id="GO:0000976">
    <property type="term" value="F:transcription cis-regulatory region binding"/>
    <property type="evidence" value="ECO:0007669"/>
    <property type="project" value="TreeGrafter"/>
</dbReference>
<organism evidence="1 2">
    <name type="scientific">Ensete ventricosum</name>
    <name type="common">Abyssinian banana</name>
    <name type="synonym">Musa ensete</name>
    <dbReference type="NCBI Taxonomy" id="4639"/>
    <lineage>
        <taxon>Eukaryota</taxon>
        <taxon>Viridiplantae</taxon>
        <taxon>Streptophyta</taxon>
        <taxon>Embryophyta</taxon>
        <taxon>Tracheophyta</taxon>
        <taxon>Spermatophyta</taxon>
        <taxon>Magnoliopsida</taxon>
        <taxon>Liliopsida</taxon>
        <taxon>Zingiberales</taxon>
        <taxon>Musaceae</taxon>
        <taxon>Ensete</taxon>
    </lineage>
</organism>
<dbReference type="GO" id="GO:0006355">
    <property type="term" value="P:regulation of DNA-templated transcription"/>
    <property type="evidence" value="ECO:0007669"/>
    <property type="project" value="TreeGrafter"/>
</dbReference>
<dbReference type="Gene3D" id="1.25.40.20">
    <property type="entry name" value="Ankyrin repeat-containing domain"/>
    <property type="match status" value="1"/>
</dbReference>
<dbReference type="SUPFAM" id="SSF48403">
    <property type="entry name" value="Ankyrin repeat"/>
    <property type="match status" value="1"/>
</dbReference>
<dbReference type="InterPro" id="IPR036770">
    <property type="entry name" value="Ankyrin_rpt-contain_sf"/>
</dbReference>
<dbReference type="Proteomes" id="UP001222027">
    <property type="component" value="Unassembled WGS sequence"/>
</dbReference>
<reference evidence="1 2" key="1">
    <citation type="submission" date="2022-12" db="EMBL/GenBank/DDBJ databases">
        <title>Chromosome-scale assembly of the Ensete ventricosum genome.</title>
        <authorList>
            <person name="Dussert Y."/>
            <person name="Stocks J."/>
            <person name="Wendawek A."/>
            <person name="Woldeyes F."/>
            <person name="Nichols R.A."/>
            <person name="Borrell J.S."/>
        </authorList>
    </citation>
    <scope>NUCLEOTIDE SEQUENCE [LARGE SCALE GENOMIC DNA]</scope>
    <source>
        <strain evidence="2">cv. Maze</strain>
        <tissue evidence="1">Seeds</tissue>
    </source>
</reference>
<dbReference type="InterPro" id="IPR044284">
    <property type="entry name" value="NPR5/6"/>
</dbReference>
<dbReference type="AlphaFoldDB" id="A0AAV8QFU5"/>
<evidence type="ECO:0000313" key="1">
    <source>
        <dbReference type="EMBL" id="KAJ8472258.1"/>
    </source>
</evidence>
<dbReference type="GO" id="GO:0005634">
    <property type="term" value="C:nucleus"/>
    <property type="evidence" value="ECO:0007669"/>
    <property type="project" value="TreeGrafter"/>
</dbReference>
<dbReference type="GO" id="GO:0009864">
    <property type="term" value="P:induced systemic resistance, jasmonic acid mediated signaling pathway"/>
    <property type="evidence" value="ECO:0007669"/>
    <property type="project" value="TreeGrafter"/>
</dbReference>
<sequence length="146" mass="15933">MVTRILELRFNSSLVRRSPFVAHHLHQQIDVAGSSADIDDYHHKICRMCRALDSSDIKLVKLMVMGEGLNLDDALALQYAIDNCSREVVKALLELGAADVNRLAGPSGRTPLHVAAEMVCPDMALFGEAKTKAMSKCGNKLSRIGS</sequence>
<comment type="caution">
    <text evidence="1">The sequence shown here is derived from an EMBL/GenBank/DDBJ whole genome shotgun (WGS) entry which is preliminary data.</text>
</comment>
<dbReference type="GO" id="GO:0099402">
    <property type="term" value="P:plant organ development"/>
    <property type="evidence" value="ECO:0007669"/>
    <property type="project" value="InterPro"/>
</dbReference>
<dbReference type="EMBL" id="JAQQAF010000007">
    <property type="protein sequence ID" value="KAJ8472258.1"/>
    <property type="molecule type" value="Genomic_DNA"/>
</dbReference>
<dbReference type="Pfam" id="PF12796">
    <property type="entry name" value="Ank_2"/>
    <property type="match status" value="1"/>
</dbReference>
<evidence type="ECO:0008006" key="3">
    <source>
        <dbReference type="Google" id="ProtNLM"/>
    </source>
</evidence>
<gene>
    <name evidence="1" type="ORF">OPV22_026601</name>
</gene>
<dbReference type="PANTHER" id="PTHR46668">
    <property type="entry name" value="BTB/POZ DOMAIN AND ANKYRIN REPEAT-CONTAINING PROTEIN NH5.2"/>
    <property type="match status" value="1"/>
</dbReference>
<proteinExistence type="predicted"/>
<dbReference type="InterPro" id="IPR002110">
    <property type="entry name" value="Ankyrin_rpt"/>
</dbReference>
<protein>
    <recommendedName>
        <fullName evidence="3">Regulatory protein NPR central domain-containing protein</fullName>
    </recommendedName>
</protein>